<protein>
    <recommendedName>
        <fullName evidence="5">FAS1 domain-containing protein</fullName>
    </recommendedName>
</protein>
<dbReference type="Proteomes" id="UP001301958">
    <property type="component" value="Unassembled WGS sequence"/>
</dbReference>
<dbReference type="AlphaFoldDB" id="A0AAN7BIK5"/>
<organism evidence="3 4">
    <name type="scientific">Podospora fimiseda</name>
    <dbReference type="NCBI Taxonomy" id="252190"/>
    <lineage>
        <taxon>Eukaryota</taxon>
        <taxon>Fungi</taxon>
        <taxon>Dikarya</taxon>
        <taxon>Ascomycota</taxon>
        <taxon>Pezizomycotina</taxon>
        <taxon>Sordariomycetes</taxon>
        <taxon>Sordariomycetidae</taxon>
        <taxon>Sordariales</taxon>
        <taxon>Podosporaceae</taxon>
        <taxon>Podospora</taxon>
    </lineage>
</organism>
<evidence type="ECO:0000313" key="4">
    <source>
        <dbReference type="Proteomes" id="UP001301958"/>
    </source>
</evidence>
<name>A0AAN7BIK5_9PEZI</name>
<reference evidence="3" key="1">
    <citation type="journal article" date="2023" name="Mol. Phylogenet. Evol.">
        <title>Genome-scale phylogeny and comparative genomics of the fungal order Sordariales.</title>
        <authorList>
            <person name="Hensen N."/>
            <person name="Bonometti L."/>
            <person name="Westerberg I."/>
            <person name="Brannstrom I.O."/>
            <person name="Guillou S."/>
            <person name="Cros-Aarteil S."/>
            <person name="Calhoun S."/>
            <person name="Haridas S."/>
            <person name="Kuo A."/>
            <person name="Mondo S."/>
            <person name="Pangilinan J."/>
            <person name="Riley R."/>
            <person name="LaButti K."/>
            <person name="Andreopoulos B."/>
            <person name="Lipzen A."/>
            <person name="Chen C."/>
            <person name="Yan M."/>
            <person name="Daum C."/>
            <person name="Ng V."/>
            <person name="Clum A."/>
            <person name="Steindorff A."/>
            <person name="Ohm R.A."/>
            <person name="Martin F."/>
            <person name="Silar P."/>
            <person name="Natvig D.O."/>
            <person name="Lalanne C."/>
            <person name="Gautier V."/>
            <person name="Ament-Velasquez S.L."/>
            <person name="Kruys A."/>
            <person name="Hutchinson M.I."/>
            <person name="Powell A.J."/>
            <person name="Barry K."/>
            <person name="Miller A.N."/>
            <person name="Grigoriev I.V."/>
            <person name="Debuchy R."/>
            <person name="Gladieux P."/>
            <person name="Hiltunen Thoren M."/>
            <person name="Johannesson H."/>
        </authorList>
    </citation>
    <scope>NUCLEOTIDE SEQUENCE</scope>
    <source>
        <strain evidence="3">CBS 990.96</strain>
    </source>
</reference>
<dbReference type="EMBL" id="MU865409">
    <property type="protein sequence ID" value="KAK4223945.1"/>
    <property type="molecule type" value="Genomic_DNA"/>
</dbReference>
<keyword evidence="2" id="KW-0732">Signal</keyword>
<evidence type="ECO:0000313" key="3">
    <source>
        <dbReference type="EMBL" id="KAK4223945.1"/>
    </source>
</evidence>
<evidence type="ECO:0000256" key="2">
    <source>
        <dbReference type="SAM" id="SignalP"/>
    </source>
</evidence>
<keyword evidence="4" id="KW-1185">Reference proteome</keyword>
<gene>
    <name evidence="3" type="ORF">QBC38DRAFT_446928</name>
</gene>
<accession>A0AAN7BIK5</accession>
<feature type="region of interest" description="Disordered" evidence="1">
    <location>
        <begin position="69"/>
        <end position="88"/>
    </location>
</feature>
<sequence length="268" mass="29662">MKFSNSLFFATTALGAALPPVTETTPTTPSTNFIDEAISLIQVAVPALSTLPDSDHISNHLGFLTLDTPTAPSLPKRHDQPSSTPSNNLVSIPQTAHVIIDNLDFTQVWTVNIKPIIESNTINIINSEVNVPDATIIDTKKRDTETPELPETPELSWIPSPEDFLFLEHINTFIPSNTNINDIYIFNAPQGVTLPEYLGTPSSLDLESVQVPHVPTSVEKRHDESDDGKEIELIRIVDGRIVKIKVWIKVLGVELIKTWVVMRIDQGY</sequence>
<evidence type="ECO:0008006" key="5">
    <source>
        <dbReference type="Google" id="ProtNLM"/>
    </source>
</evidence>
<proteinExistence type="predicted"/>
<feature type="signal peptide" evidence="2">
    <location>
        <begin position="1"/>
        <end position="24"/>
    </location>
</feature>
<evidence type="ECO:0000256" key="1">
    <source>
        <dbReference type="SAM" id="MobiDB-lite"/>
    </source>
</evidence>
<reference evidence="3" key="2">
    <citation type="submission" date="2023-05" db="EMBL/GenBank/DDBJ databases">
        <authorList>
            <consortium name="Lawrence Berkeley National Laboratory"/>
            <person name="Steindorff A."/>
            <person name="Hensen N."/>
            <person name="Bonometti L."/>
            <person name="Westerberg I."/>
            <person name="Brannstrom I.O."/>
            <person name="Guillou S."/>
            <person name="Cros-Aarteil S."/>
            <person name="Calhoun S."/>
            <person name="Haridas S."/>
            <person name="Kuo A."/>
            <person name="Mondo S."/>
            <person name="Pangilinan J."/>
            <person name="Riley R."/>
            <person name="Labutti K."/>
            <person name="Andreopoulos B."/>
            <person name="Lipzen A."/>
            <person name="Chen C."/>
            <person name="Yanf M."/>
            <person name="Daum C."/>
            <person name="Ng V."/>
            <person name="Clum A."/>
            <person name="Ohm R."/>
            <person name="Martin F."/>
            <person name="Silar P."/>
            <person name="Natvig D."/>
            <person name="Lalanne C."/>
            <person name="Gautier V."/>
            <person name="Ament-Velasquez S.L."/>
            <person name="Kruys A."/>
            <person name="Hutchinson M.I."/>
            <person name="Powell A.J."/>
            <person name="Barry K."/>
            <person name="Miller A.N."/>
            <person name="Grigoriev I.V."/>
            <person name="Debuchy R."/>
            <person name="Gladieux P."/>
            <person name="Thoren M.H."/>
            <person name="Johannesson H."/>
        </authorList>
    </citation>
    <scope>NUCLEOTIDE SEQUENCE</scope>
    <source>
        <strain evidence="3">CBS 990.96</strain>
    </source>
</reference>
<feature type="chain" id="PRO_5042821631" description="FAS1 domain-containing protein" evidence="2">
    <location>
        <begin position="25"/>
        <end position="268"/>
    </location>
</feature>
<comment type="caution">
    <text evidence="3">The sequence shown here is derived from an EMBL/GenBank/DDBJ whole genome shotgun (WGS) entry which is preliminary data.</text>
</comment>